<dbReference type="SUPFAM" id="SSF46946">
    <property type="entry name" value="S13-like H2TH domain"/>
    <property type="match status" value="1"/>
</dbReference>
<dbReference type="InterPro" id="IPR035937">
    <property type="entry name" value="FPG_N"/>
</dbReference>
<dbReference type="SMART" id="SM00898">
    <property type="entry name" value="Fapy_DNA_glyco"/>
    <property type="match status" value="1"/>
</dbReference>
<evidence type="ECO:0000259" key="16">
    <source>
        <dbReference type="PROSITE" id="PS51068"/>
    </source>
</evidence>
<keyword evidence="17" id="KW-0540">Nuclease</keyword>
<dbReference type="Proteomes" id="UP000316426">
    <property type="component" value="Chromosome"/>
</dbReference>
<dbReference type="KEGG" id="bmei:Spa11_39960"/>
<evidence type="ECO:0000256" key="14">
    <source>
        <dbReference type="PROSITE-ProRule" id="PRU00391"/>
    </source>
</evidence>
<evidence type="ECO:0000256" key="7">
    <source>
        <dbReference type="ARBA" id="ARBA00022833"/>
    </source>
</evidence>
<dbReference type="GO" id="GO:0003684">
    <property type="term" value="F:damaged DNA binding"/>
    <property type="evidence" value="ECO:0007669"/>
    <property type="project" value="InterPro"/>
</dbReference>
<dbReference type="PROSITE" id="PS51068">
    <property type="entry name" value="FPG_CAT"/>
    <property type="match status" value="1"/>
</dbReference>
<dbReference type="GO" id="GO:0140078">
    <property type="term" value="F:class I DNA-(apurinic or apyrimidinic site) endonuclease activity"/>
    <property type="evidence" value="ECO:0007669"/>
    <property type="project" value="UniProtKB-EC"/>
</dbReference>
<dbReference type="PROSITE" id="PS01242">
    <property type="entry name" value="ZF_FPG_1"/>
    <property type="match status" value="1"/>
</dbReference>
<dbReference type="InterPro" id="IPR015886">
    <property type="entry name" value="H2TH_FPG"/>
</dbReference>
<accession>A0A518KDA4</accession>
<dbReference type="InterPro" id="IPR000214">
    <property type="entry name" value="Znf_DNA_glyclase/AP_lyase"/>
</dbReference>
<proteinExistence type="inferred from homology"/>
<dbReference type="PANTHER" id="PTHR42697:SF1">
    <property type="entry name" value="ENDONUCLEASE 8"/>
    <property type="match status" value="1"/>
</dbReference>
<evidence type="ECO:0000256" key="10">
    <source>
        <dbReference type="ARBA" id="ARBA00023239"/>
    </source>
</evidence>
<name>A0A518KDA4_9BACT</name>
<keyword evidence="9" id="KW-0234">DNA repair</keyword>
<dbReference type="InterPro" id="IPR010979">
    <property type="entry name" value="Ribosomal_uS13-like_H2TH"/>
</dbReference>
<dbReference type="AlphaFoldDB" id="A0A518KDA4"/>
<keyword evidence="11" id="KW-0511">Multifunctional enzyme</keyword>
<dbReference type="Gene3D" id="3.20.190.10">
    <property type="entry name" value="MutM-like, N-terminal"/>
    <property type="match status" value="1"/>
</dbReference>
<dbReference type="PANTHER" id="PTHR42697">
    <property type="entry name" value="ENDONUCLEASE 8"/>
    <property type="match status" value="1"/>
</dbReference>
<keyword evidence="12 17" id="KW-0326">Glycosidase</keyword>
<evidence type="ECO:0000313" key="17">
    <source>
        <dbReference type="EMBL" id="QDV75774.1"/>
    </source>
</evidence>
<gene>
    <name evidence="17" type="primary">nei1_1</name>
    <name evidence="17" type="ORF">Spa11_39960</name>
</gene>
<keyword evidence="3" id="KW-0479">Metal-binding</keyword>
<dbReference type="InterPro" id="IPR015887">
    <property type="entry name" value="DNA_glyclase_Znf_dom_DNA_BS"/>
</dbReference>
<evidence type="ECO:0000256" key="8">
    <source>
        <dbReference type="ARBA" id="ARBA00023125"/>
    </source>
</evidence>
<evidence type="ECO:0000256" key="2">
    <source>
        <dbReference type="ARBA" id="ARBA00012720"/>
    </source>
</evidence>
<evidence type="ECO:0000259" key="15">
    <source>
        <dbReference type="PROSITE" id="PS51066"/>
    </source>
</evidence>
<dbReference type="RefSeq" id="WP_145115688.1">
    <property type="nucleotide sequence ID" value="NZ_CP036349.1"/>
</dbReference>
<dbReference type="GO" id="GO:0008270">
    <property type="term" value="F:zinc ion binding"/>
    <property type="evidence" value="ECO:0007669"/>
    <property type="project" value="UniProtKB-KW"/>
</dbReference>
<feature type="domain" description="Formamidopyrimidine-DNA glycosylase catalytic" evidence="16">
    <location>
        <begin position="2"/>
        <end position="124"/>
    </location>
</feature>
<dbReference type="Pfam" id="PF06831">
    <property type="entry name" value="H2TH"/>
    <property type="match status" value="1"/>
</dbReference>
<dbReference type="Gene3D" id="1.10.8.50">
    <property type="match status" value="1"/>
</dbReference>
<keyword evidence="17" id="KW-0255">Endonuclease</keyword>
<evidence type="ECO:0000256" key="1">
    <source>
        <dbReference type="ARBA" id="ARBA00009409"/>
    </source>
</evidence>
<sequence length="268" mass="29669">MPEGDTLYRVAAAVRPVLAGRRVKAASSSDRTTVDPIDAASLVGHVVTEVDARGKHLMLSFDDERVVHIHLGMDGSVHVYPLGEPWRKKPSSAALALSTDEHTIVCFSPKLLELVTVTHLRRNGYLQRLGPDLMREDVDLGSALARMRVHNAAPIGEAVMNQTIAAGIGNVYKSETLFAARINPWTRIGELSDERLLDYLRESHRLMRINRGPGRRVTRFRDDGGRHWVYGRTGQPCYVCGAPITVRRQGDAGRTTFWCAKCQPPAQA</sequence>
<evidence type="ECO:0000256" key="3">
    <source>
        <dbReference type="ARBA" id="ARBA00022723"/>
    </source>
</evidence>
<dbReference type="EMBL" id="CP036349">
    <property type="protein sequence ID" value="QDV75774.1"/>
    <property type="molecule type" value="Genomic_DNA"/>
</dbReference>
<dbReference type="SUPFAM" id="SSF57716">
    <property type="entry name" value="Glucocorticoid receptor-like (DNA-binding domain)"/>
    <property type="match status" value="1"/>
</dbReference>
<organism evidence="17 18">
    <name type="scientific">Botrimarina mediterranea</name>
    <dbReference type="NCBI Taxonomy" id="2528022"/>
    <lineage>
        <taxon>Bacteria</taxon>
        <taxon>Pseudomonadati</taxon>
        <taxon>Planctomycetota</taxon>
        <taxon>Planctomycetia</taxon>
        <taxon>Pirellulales</taxon>
        <taxon>Lacipirellulaceae</taxon>
        <taxon>Botrimarina</taxon>
    </lineage>
</organism>
<reference evidence="17 18" key="1">
    <citation type="submission" date="2019-02" db="EMBL/GenBank/DDBJ databases">
        <title>Deep-cultivation of Planctomycetes and their phenomic and genomic characterization uncovers novel biology.</title>
        <authorList>
            <person name="Wiegand S."/>
            <person name="Jogler M."/>
            <person name="Boedeker C."/>
            <person name="Pinto D."/>
            <person name="Vollmers J."/>
            <person name="Rivas-Marin E."/>
            <person name="Kohn T."/>
            <person name="Peeters S.H."/>
            <person name="Heuer A."/>
            <person name="Rast P."/>
            <person name="Oberbeckmann S."/>
            <person name="Bunk B."/>
            <person name="Jeske O."/>
            <person name="Meyerdierks A."/>
            <person name="Storesund J.E."/>
            <person name="Kallscheuer N."/>
            <person name="Luecker S."/>
            <person name="Lage O.M."/>
            <person name="Pohl T."/>
            <person name="Merkel B.J."/>
            <person name="Hornburger P."/>
            <person name="Mueller R.-W."/>
            <person name="Bruemmer F."/>
            <person name="Labrenz M."/>
            <person name="Spormann A.M."/>
            <person name="Op den Camp H."/>
            <person name="Overmann J."/>
            <person name="Amann R."/>
            <person name="Jetten M.S.M."/>
            <person name="Mascher T."/>
            <person name="Medema M.H."/>
            <person name="Devos D.P."/>
            <person name="Kaster A.-K."/>
            <person name="Ovreas L."/>
            <person name="Rohde M."/>
            <person name="Galperin M.Y."/>
            <person name="Jogler C."/>
        </authorList>
    </citation>
    <scope>NUCLEOTIDE SEQUENCE [LARGE SCALE GENOMIC DNA]</scope>
    <source>
        <strain evidence="17 18">Spa11</strain>
    </source>
</reference>
<dbReference type="GO" id="GO:0000703">
    <property type="term" value="F:oxidized pyrimidine nucleobase lesion DNA N-glycosylase activity"/>
    <property type="evidence" value="ECO:0007669"/>
    <property type="project" value="TreeGrafter"/>
</dbReference>
<keyword evidence="10" id="KW-0456">Lyase</keyword>
<evidence type="ECO:0000256" key="11">
    <source>
        <dbReference type="ARBA" id="ARBA00023268"/>
    </source>
</evidence>
<dbReference type="InterPro" id="IPR012319">
    <property type="entry name" value="FPG_cat"/>
</dbReference>
<evidence type="ECO:0000256" key="6">
    <source>
        <dbReference type="ARBA" id="ARBA00022801"/>
    </source>
</evidence>
<comment type="similarity">
    <text evidence="1">Belongs to the FPG family.</text>
</comment>
<protein>
    <recommendedName>
        <fullName evidence="2">DNA-(apurinic or apyrimidinic site) lyase</fullName>
        <ecNumber evidence="2">4.2.99.18</ecNumber>
    </recommendedName>
</protein>
<keyword evidence="8" id="KW-0238">DNA-binding</keyword>
<keyword evidence="5 14" id="KW-0863">Zinc-finger</keyword>
<evidence type="ECO:0000256" key="9">
    <source>
        <dbReference type="ARBA" id="ARBA00023204"/>
    </source>
</evidence>
<evidence type="ECO:0000313" key="18">
    <source>
        <dbReference type="Proteomes" id="UP000316426"/>
    </source>
</evidence>
<dbReference type="SMART" id="SM01232">
    <property type="entry name" value="H2TH"/>
    <property type="match status" value="1"/>
</dbReference>
<evidence type="ECO:0000256" key="13">
    <source>
        <dbReference type="ARBA" id="ARBA00044632"/>
    </source>
</evidence>
<keyword evidence="6 17" id="KW-0378">Hydrolase</keyword>
<comment type="catalytic activity">
    <reaction evidence="13">
        <text>2'-deoxyribonucleotide-(2'-deoxyribose 5'-phosphate)-2'-deoxyribonucleotide-DNA = a 3'-end 2'-deoxyribonucleotide-(2,3-dehydro-2,3-deoxyribose 5'-phosphate)-DNA + a 5'-end 5'-phospho-2'-deoxyribonucleoside-DNA + H(+)</text>
        <dbReference type="Rhea" id="RHEA:66592"/>
        <dbReference type="Rhea" id="RHEA-COMP:13180"/>
        <dbReference type="Rhea" id="RHEA-COMP:16897"/>
        <dbReference type="Rhea" id="RHEA-COMP:17067"/>
        <dbReference type="ChEBI" id="CHEBI:15378"/>
        <dbReference type="ChEBI" id="CHEBI:136412"/>
        <dbReference type="ChEBI" id="CHEBI:157695"/>
        <dbReference type="ChEBI" id="CHEBI:167181"/>
        <dbReference type="EC" id="4.2.99.18"/>
    </reaction>
</comment>
<evidence type="ECO:0000256" key="12">
    <source>
        <dbReference type="ARBA" id="ARBA00023295"/>
    </source>
</evidence>
<dbReference type="PROSITE" id="PS51066">
    <property type="entry name" value="ZF_FPG_2"/>
    <property type="match status" value="1"/>
</dbReference>
<evidence type="ECO:0000256" key="4">
    <source>
        <dbReference type="ARBA" id="ARBA00022763"/>
    </source>
</evidence>
<dbReference type="EC" id="4.2.99.18" evidence="2"/>
<keyword evidence="18" id="KW-1185">Reference proteome</keyword>
<keyword evidence="7" id="KW-0862">Zinc</keyword>
<dbReference type="Pfam" id="PF01149">
    <property type="entry name" value="Fapy_DNA_glyco"/>
    <property type="match status" value="1"/>
</dbReference>
<dbReference type="GO" id="GO:0006284">
    <property type="term" value="P:base-excision repair"/>
    <property type="evidence" value="ECO:0007669"/>
    <property type="project" value="InterPro"/>
</dbReference>
<dbReference type="SUPFAM" id="SSF81624">
    <property type="entry name" value="N-terminal domain of MutM-like DNA repair proteins"/>
    <property type="match status" value="1"/>
</dbReference>
<evidence type="ECO:0000256" key="5">
    <source>
        <dbReference type="ARBA" id="ARBA00022771"/>
    </source>
</evidence>
<keyword evidence="4" id="KW-0227">DNA damage</keyword>
<feature type="domain" description="FPG-type" evidence="15">
    <location>
        <begin position="228"/>
        <end position="264"/>
    </location>
</feature>